<sequence>MALLPLPDTSWLGGRADTIIGVPQDTARQTVRKPRPAAAPADTVFPARNAQGRFSTYTVAPGVSWHYAKPRPFQWLLHIPRDLGQFPGYAFQKENTNTLTGLAVSSVVLWVADQALVDASQDLGRGLHLSASSTSKTLVQVPFRIGAANLPLEFNVPDNLNSAFSYLGNCWTHLAIASGFWVYGGLRQDNRTLQTSSQLGEAILASGLVVQALQRSTGRQRPLVATEERGKWEPFPSFRRYQHQVPNYGAFPGGHLATAMATVTVIADNYPEHRFIRPLGYSLMGLLGYSLLNNGMHWASNYPIGIALGYAFAKIAVRNGRTRVEPAPDPAATGPLAPAKRRPWYRQGSFSPYTFGPFTGASWKLRW</sequence>
<comment type="caution">
    <text evidence="2">The sequence shown here is derived from an EMBL/GenBank/DDBJ whole genome shotgun (WGS) entry which is preliminary data.</text>
</comment>
<gene>
    <name evidence="2" type="ORF">I2I05_14690</name>
</gene>
<organism evidence="2 3">
    <name type="scientific">Hymenobacter jeongseonensis</name>
    <dbReference type="NCBI Taxonomy" id="2791027"/>
    <lineage>
        <taxon>Bacteria</taxon>
        <taxon>Pseudomonadati</taxon>
        <taxon>Bacteroidota</taxon>
        <taxon>Cytophagia</taxon>
        <taxon>Cytophagales</taxon>
        <taxon>Hymenobacteraceae</taxon>
        <taxon>Hymenobacter</taxon>
    </lineage>
</organism>
<evidence type="ECO:0000313" key="2">
    <source>
        <dbReference type="EMBL" id="MBF9238649.1"/>
    </source>
</evidence>
<name>A0ABS0IJU6_9BACT</name>
<dbReference type="Proteomes" id="UP000597617">
    <property type="component" value="Unassembled WGS sequence"/>
</dbReference>
<feature type="domain" description="Phosphatidic acid phosphatase type 2/haloperoxidase" evidence="1">
    <location>
        <begin position="199"/>
        <end position="320"/>
    </location>
</feature>
<dbReference type="EMBL" id="JADQDQ010000007">
    <property type="protein sequence ID" value="MBF9238649.1"/>
    <property type="molecule type" value="Genomic_DNA"/>
</dbReference>
<reference evidence="2 3" key="1">
    <citation type="submission" date="2020-11" db="EMBL/GenBank/DDBJ databases">
        <authorList>
            <person name="Kim M.K."/>
        </authorList>
    </citation>
    <scope>NUCLEOTIDE SEQUENCE [LARGE SCALE GENOMIC DNA]</scope>
    <source>
        <strain evidence="2 3">BT683</strain>
    </source>
</reference>
<dbReference type="CDD" id="cd01610">
    <property type="entry name" value="PAP2_like"/>
    <property type="match status" value="1"/>
</dbReference>
<keyword evidence="3" id="KW-1185">Reference proteome</keyword>
<dbReference type="Gene3D" id="1.20.144.10">
    <property type="entry name" value="Phosphatidic acid phosphatase type 2/haloperoxidase"/>
    <property type="match status" value="1"/>
</dbReference>
<dbReference type="InterPro" id="IPR036938">
    <property type="entry name" value="PAP2/HPO_sf"/>
</dbReference>
<protein>
    <submittedName>
        <fullName evidence="2">Phosphatase PAP2 family protein</fullName>
    </submittedName>
</protein>
<dbReference type="SUPFAM" id="SSF48317">
    <property type="entry name" value="Acid phosphatase/Vanadium-dependent haloperoxidase"/>
    <property type="match status" value="1"/>
</dbReference>
<dbReference type="InterPro" id="IPR000326">
    <property type="entry name" value="PAP2/HPO"/>
</dbReference>
<dbReference type="Pfam" id="PF01569">
    <property type="entry name" value="PAP2"/>
    <property type="match status" value="1"/>
</dbReference>
<dbReference type="RefSeq" id="WP_196283032.1">
    <property type="nucleotide sequence ID" value="NZ_JADQDQ010000007.1"/>
</dbReference>
<evidence type="ECO:0000313" key="3">
    <source>
        <dbReference type="Proteomes" id="UP000597617"/>
    </source>
</evidence>
<accession>A0ABS0IJU6</accession>
<evidence type="ECO:0000259" key="1">
    <source>
        <dbReference type="Pfam" id="PF01569"/>
    </source>
</evidence>
<proteinExistence type="predicted"/>